<dbReference type="Proteomes" id="UP000509510">
    <property type="component" value="Chromosome I"/>
</dbReference>
<organism evidence="15 16">
    <name type="scientific">Talaromyces rugulosus</name>
    <name type="common">Penicillium rugulosum</name>
    <dbReference type="NCBI Taxonomy" id="121627"/>
    <lineage>
        <taxon>Eukaryota</taxon>
        <taxon>Fungi</taxon>
        <taxon>Dikarya</taxon>
        <taxon>Ascomycota</taxon>
        <taxon>Pezizomycotina</taxon>
        <taxon>Eurotiomycetes</taxon>
        <taxon>Eurotiomycetidae</taxon>
        <taxon>Eurotiales</taxon>
        <taxon>Trichocomaceae</taxon>
        <taxon>Talaromyces</taxon>
        <taxon>Talaromyces sect. Islandici</taxon>
    </lineage>
</organism>
<keyword evidence="6" id="KW-0378">Hydrolase</keyword>
<dbReference type="PANTHER" id="PTHR23240">
    <property type="entry name" value="DNA CROSS-LINK REPAIR PROTEIN PSO2/SNM1-RELATED"/>
    <property type="match status" value="1"/>
</dbReference>
<dbReference type="PANTHER" id="PTHR23240:SF8">
    <property type="entry name" value="PROTEIN ARTEMIS"/>
    <property type="match status" value="1"/>
</dbReference>
<evidence type="ECO:0000256" key="10">
    <source>
        <dbReference type="ARBA" id="ARBA00023242"/>
    </source>
</evidence>
<sequence>PGTPANAVRRLQKVDLFLEGRRSPGVIIQRLRRLRPSSSPGRCRKGTKKTRQQKANSTPELGAQAAFELDYFRKVPDQPAPLACFLSHVHSDHLQGLESLQSPFIYCSAVTKELLLRIEKYPHRMNFSKGILESRKQHYGHLAKLLRPIPLHTPTEIQLTPLQRIRVTLFDANHCAGAVMFLIEGQGKAILYTGDIRAETWWVNSLTRNPVLIPYACGLKTLDTIYLDTTFAVKSQIYRTFPPKSAGIQELLEKVKNYPQDTMFYLRAWTFGYEEVWQALSIALNSKIHVDRYQYSLYKSLAARSQNVPGLDTASFLCGFQLGNEFIPGCLTLDENVKIHSCEPGAFCSSIKSGKSVFITPVVTRDMAGTDVPEIGAGGGKGDLYQNHELELPDETALQKLEELLMKHVDDANTVSHATETLRTAFKAGKNKLSLDEFGLAKDADVSLQDLVSVISKVREQPSDISGTADTITFSYSRHSSYAELCELVSAFKPKDVFPCTVDRETWDESVSMESLFGYLCSAKQFAHDKHMLDTESDRLERENKRARYTLMRDARHHLQAMGGRVHFAIGPLPADFDEVLNEESQNSYQTTDSHHASQEPFLDSEAPATASDHGAGRSSIEETNVISRNVDSQQSIPKSVFQSQDTENEVRVDGLPSAGAQSYSNRRRAYRAARTGTFDAWNEIAIVSAGNNHTEEEVEL</sequence>
<reference evidence="16" key="1">
    <citation type="submission" date="2020-06" db="EMBL/GenBank/DDBJ databases">
        <title>A chromosome-scale genome assembly of Talaromyces rugulosus W13939.</title>
        <authorList>
            <person name="Wang B."/>
            <person name="Guo L."/>
            <person name="Ye K."/>
            <person name="Wang L."/>
        </authorList>
    </citation>
    <scope>NUCLEOTIDE SEQUENCE [LARGE SCALE GENOMIC DNA]</scope>
    <source>
        <strain evidence="16">W13939</strain>
    </source>
</reference>
<evidence type="ECO:0000313" key="15">
    <source>
        <dbReference type="EMBL" id="QKX53420.1"/>
    </source>
</evidence>
<evidence type="ECO:0000256" key="6">
    <source>
        <dbReference type="ARBA" id="ARBA00022801"/>
    </source>
</evidence>
<dbReference type="SUPFAM" id="SSF56281">
    <property type="entry name" value="Metallo-hydrolase/oxidoreductase"/>
    <property type="match status" value="1"/>
</dbReference>
<feature type="compositionally biased region" description="Basic residues" evidence="13">
    <location>
        <begin position="42"/>
        <end position="52"/>
    </location>
</feature>
<evidence type="ECO:0000256" key="5">
    <source>
        <dbReference type="ARBA" id="ARBA00022763"/>
    </source>
</evidence>
<feature type="non-terminal residue" evidence="15">
    <location>
        <position position="1"/>
    </location>
</feature>
<evidence type="ECO:0000256" key="1">
    <source>
        <dbReference type="ARBA" id="ARBA00004123"/>
    </source>
</evidence>
<keyword evidence="16" id="KW-1185">Reference proteome</keyword>
<keyword evidence="10" id="KW-0539">Nucleus</keyword>
<dbReference type="Pfam" id="PF07522">
    <property type="entry name" value="DRMBL"/>
    <property type="match status" value="1"/>
</dbReference>
<comment type="similarity">
    <text evidence="2">Belongs to the DNA repair metallo-beta-lactamase (DRMBL) family.</text>
</comment>
<dbReference type="GO" id="GO:0006310">
    <property type="term" value="P:DNA recombination"/>
    <property type="evidence" value="ECO:0007669"/>
    <property type="project" value="UniProtKB-KW"/>
</dbReference>
<evidence type="ECO:0000256" key="2">
    <source>
        <dbReference type="ARBA" id="ARBA00010304"/>
    </source>
</evidence>
<dbReference type="InterPro" id="IPR036866">
    <property type="entry name" value="RibonucZ/Hydroxyglut_hydro"/>
</dbReference>
<evidence type="ECO:0000259" key="14">
    <source>
        <dbReference type="Pfam" id="PF07522"/>
    </source>
</evidence>
<dbReference type="GeneID" id="55988012"/>
<evidence type="ECO:0000256" key="12">
    <source>
        <dbReference type="ARBA" id="ARBA00042677"/>
    </source>
</evidence>
<gene>
    <name evidence="15" type="ORF">TRUGW13939_00499</name>
</gene>
<dbReference type="AlphaFoldDB" id="A0A7H8QHP2"/>
<dbReference type="Pfam" id="PF23023">
    <property type="entry name" value="Anti-Pycsar_Apyc1"/>
    <property type="match status" value="1"/>
</dbReference>
<feature type="compositionally biased region" description="Polar residues" evidence="13">
    <location>
        <begin position="629"/>
        <end position="646"/>
    </location>
</feature>
<evidence type="ECO:0000256" key="3">
    <source>
        <dbReference type="ARBA" id="ARBA00022722"/>
    </source>
</evidence>
<keyword evidence="9" id="KW-0234">DNA repair</keyword>
<keyword evidence="7" id="KW-0269">Exonuclease</keyword>
<dbReference type="OrthoDB" id="5561659at2759"/>
<keyword evidence="3" id="KW-0540">Nuclease</keyword>
<dbReference type="GO" id="GO:0003684">
    <property type="term" value="F:damaged DNA binding"/>
    <property type="evidence" value="ECO:0007669"/>
    <property type="project" value="TreeGrafter"/>
</dbReference>
<dbReference type="KEGG" id="trg:TRUGW13939_00499"/>
<evidence type="ECO:0000256" key="9">
    <source>
        <dbReference type="ARBA" id="ARBA00023204"/>
    </source>
</evidence>
<dbReference type="GO" id="GO:0006303">
    <property type="term" value="P:double-strand break repair via nonhomologous end joining"/>
    <property type="evidence" value="ECO:0007669"/>
    <property type="project" value="TreeGrafter"/>
</dbReference>
<dbReference type="InterPro" id="IPR011084">
    <property type="entry name" value="DRMBL"/>
</dbReference>
<dbReference type="Gene3D" id="3.60.15.10">
    <property type="entry name" value="Ribonuclease Z/Hydroxyacylglutathione hydrolase-like"/>
    <property type="match status" value="1"/>
</dbReference>
<keyword evidence="8" id="KW-0233">DNA recombination</keyword>
<feature type="domain" description="DNA repair metallo-beta-lactamase" evidence="14">
    <location>
        <begin position="466"/>
        <end position="501"/>
    </location>
</feature>
<dbReference type="GO" id="GO:0004519">
    <property type="term" value="F:endonuclease activity"/>
    <property type="evidence" value="ECO:0007669"/>
    <property type="project" value="UniProtKB-KW"/>
</dbReference>
<name>A0A7H8QHP2_TALRU</name>
<evidence type="ECO:0000256" key="13">
    <source>
        <dbReference type="SAM" id="MobiDB-lite"/>
    </source>
</evidence>
<evidence type="ECO:0000256" key="11">
    <source>
        <dbReference type="ARBA" id="ARBA00039759"/>
    </source>
</evidence>
<evidence type="ECO:0000256" key="4">
    <source>
        <dbReference type="ARBA" id="ARBA00022759"/>
    </source>
</evidence>
<feature type="region of interest" description="Disordered" evidence="13">
    <location>
        <begin position="629"/>
        <end position="667"/>
    </location>
</feature>
<dbReference type="GO" id="GO:0005634">
    <property type="term" value="C:nucleus"/>
    <property type="evidence" value="ECO:0007669"/>
    <property type="project" value="UniProtKB-SubCell"/>
</dbReference>
<comment type="subcellular location">
    <subcellularLocation>
        <location evidence="1">Nucleus</location>
    </subcellularLocation>
</comment>
<keyword evidence="4" id="KW-0255">Endonuclease</keyword>
<keyword evidence="5" id="KW-0227">DNA damage</keyword>
<dbReference type="RefSeq" id="XP_035339599.1">
    <property type="nucleotide sequence ID" value="XM_035483706.1"/>
</dbReference>
<dbReference type="EMBL" id="CP055898">
    <property type="protein sequence ID" value="QKX53420.1"/>
    <property type="molecule type" value="Genomic_DNA"/>
</dbReference>
<dbReference type="GO" id="GO:0035312">
    <property type="term" value="F:5'-3' DNA exonuclease activity"/>
    <property type="evidence" value="ECO:0007669"/>
    <property type="project" value="TreeGrafter"/>
</dbReference>
<evidence type="ECO:0000256" key="8">
    <source>
        <dbReference type="ARBA" id="ARBA00023172"/>
    </source>
</evidence>
<dbReference type="GO" id="GO:0000723">
    <property type="term" value="P:telomere maintenance"/>
    <property type="evidence" value="ECO:0007669"/>
    <property type="project" value="TreeGrafter"/>
</dbReference>
<evidence type="ECO:0000256" key="7">
    <source>
        <dbReference type="ARBA" id="ARBA00022839"/>
    </source>
</evidence>
<accession>A0A7H8QHP2</accession>
<feature type="region of interest" description="Disordered" evidence="13">
    <location>
        <begin position="36"/>
        <end position="59"/>
    </location>
</feature>
<dbReference type="GO" id="GO:0036297">
    <property type="term" value="P:interstrand cross-link repair"/>
    <property type="evidence" value="ECO:0007669"/>
    <property type="project" value="TreeGrafter"/>
</dbReference>
<protein>
    <recommendedName>
        <fullName evidence="11">Protein artemis</fullName>
    </recommendedName>
    <alternativeName>
        <fullName evidence="12">DNA cross-link repair 1C protein</fullName>
    </alternativeName>
</protein>
<evidence type="ECO:0000313" key="16">
    <source>
        <dbReference type="Proteomes" id="UP000509510"/>
    </source>
</evidence>
<proteinExistence type="inferred from homology"/>